<dbReference type="EC" id="2.7.13.3" evidence="2"/>
<keyword evidence="4" id="KW-0808">Transferase</keyword>
<evidence type="ECO:0000256" key="2">
    <source>
        <dbReference type="ARBA" id="ARBA00012438"/>
    </source>
</evidence>
<gene>
    <name evidence="8" type="ORF">QE382_002757</name>
</gene>
<evidence type="ECO:0000256" key="4">
    <source>
        <dbReference type="ARBA" id="ARBA00022679"/>
    </source>
</evidence>
<dbReference type="InterPro" id="IPR036097">
    <property type="entry name" value="HisK_dim/P_sf"/>
</dbReference>
<dbReference type="InterPro" id="IPR003594">
    <property type="entry name" value="HATPase_dom"/>
</dbReference>
<dbReference type="InterPro" id="IPR036890">
    <property type="entry name" value="HATPase_C_sf"/>
</dbReference>
<feature type="domain" description="PAC" evidence="7">
    <location>
        <begin position="391"/>
        <end position="443"/>
    </location>
</feature>
<dbReference type="Pfam" id="PF08447">
    <property type="entry name" value="PAS_3"/>
    <property type="match status" value="1"/>
</dbReference>
<dbReference type="PROSITE" id="PS50109">
    <property type="entry name" value="HIS_KIN"/>
    <property type="match status" value="1"/>
</dbReference>
<dbReference type="SMART" id="SM00387">
    <property type="entry name" value="HATPase_c"/>
    <property type="match status" value="1"/>
</dbReference>
<dbReference type="Gene3D" id="1.10.287.130">
    <property type="match status" value="1"/>
</dbReference>
<dbReference type="PANTHER" id="PTHR43304">
    <property type="entry name" value="PHYTOCHROME-LIKE PROTEIN CPH1"/>
    <property type="match status" value="1"/>
</dbReference>
<evidence type="ECO:0000256" key="1">
    <source>
        <dbReference type="ARBA" id="ARBA00000085"/>
    </source>
</evidence>
<dbReference type="Gene3D" id="2.10.70.100">
    <property type="match status" value="1"/>
</dbReference>
<dbReference type="SUPFAM" id="SSF55874">
    <property type="entry name" value="ATPase domain of HSP90 chaperone/DNA topoisomerase II/histidine kinase"/>
    <property type="match status" value="1"/>
</dbReference>
<dbReference type="SUPFAM" id="SSF55785">
    <property type="entry name" value="PYP-like sensor domain (PAS domain)"/>
    <property type="match status" value="2"/>
</dbReference>
<dbReference type="NCBIfam" id="TIGR00229">
    <property type="entry name" value="sensory_box"/>
    <property type="match status" value="2"/>
</dbReference>
<dbReference type="InterPro" id="IPR052162">
    <property type="entry name" value="Sensor_kinase/Photoreceptor"/>
</dbReference>
<dbReference type="InterPro" id="IPR003661">
    <property type="entry name" value="HisK_dim/P_dom"/>
</dbReference>
<dbReference type="SUPFAM" id="SSF47384">
    <property type="entry name" value="Homodimeric domain of signal transducing histidine kinase"/>
    <property type="match status" value="1"/>
</dbReference>
<evidence type="ECO:0000313" key="8">
    <source>
        <dbReference type="EMBL" id="MDQ1150773.1"/>
    </source>
</evidence>
<evidence type="ECO:0000256" key="3">
    <source>
        <dbReference type="ARBA" id="ARBA00022553"/>
    </source>
</evidence>
<dbReference type="PROSITE" id="PS50113">
    <property type="entry name" value="PAC"/>
    <property type="match status" value="1"/>
</dbReference>
<dbReference type="CDD" id="cd00130">
    <property type="entry name" value="PAS"/>
    <property type="match status" value="1"/>
</dbReference>
<dbReference type="Proteomes" id="UP001244640">
    <property type="component" value="Unassembled WGS sequence"/>
</dbReference>
<dbReference type="Gene3D" id="3.30.450.20">
    <property type="entry name" value="PAS domain"/>
    <property type="match status" value="3"/>
</dbReference>
<dbReference type="InterPro" id="IPR005467">
    <property type="entry name" value="His_kinase_dom"/>
</dbReference>
<dbReference type="Pfam" id="PF00512">
    <property type="entry name" value="HisKA"/>
    <property type="match status" value="1"/>
</dbReference>
<dbReference type="Pfam" id="PF02518">
    <property type="entry name" value="HATPase_c"/>
    <property type="match status" value="1"/>
</dbReference>
<evidence type="ECO:0000256" key="5">
    <source>
        <dbReference type="ARBA" id="ARBA00022777"/>
    </source>
</evidence>
<name>A0ABU0U732_9SPHI</name>
<comment type="catalytic activity">
    <reaction evidence="1">
        <text>ATP + protein L-histidine = ADP + protein N-phospho-L-histidine.</text>
        <dbReference type="EC" id="2.7.13.3"/>
    </reaction>
</comment>
<dbReference type="InterPro" id="IPR000700">
    <property type="entry name" value="PAS-assoc_C"/>
</dbReference>
<dbReference type="InterPro" id="IPR000014">
    <property type="entry name" value="PAS"/>
</dbReference>
<organism evidence="8 9">
    <name type="scientific">Sphingobacterium zeae</name>
    <dbReference type="NCBI Taxonomy" id="1776859"/>
    <lineage>
        <taxon>Bacteria</taxon>
        <taxon>Pseudomonadati</taxon>
        <taxon>Bacteroidota</taxon>
        <taxon>Sphingobacteriia</taxon>
        <taxon>Sphingobacteriales</taxon>
        <taxon>Sphingobacteriaceae</taxon>
        <taxon>Sphingobacterium</taxon>
    </lineage>
</organism>
<dbReference type="InterPro" id="IPR013655">
    <property type="entry name" value="PAS_fold_3"/>
</dbReference>
<keyword evidence="9" id="KW-1185">Reference proteome</keyword>
<dbReference type="InterPro" id="IPR004358">
    <property type="entry name" value="Sig_transdc_His_kin-like_C"/>
</dbReference>
<dbReference type="Pfam" id="PF08448">
    <property type="entry name" value="PAS_4"/>
    <property type="match status" value="1"/>
</dbReference>
<dbReference type="SMART" id="SM00388">
    <property type="entry name" value="HisKA"/>
    <property type="match status" value="1"/>
</dbReference>
<protein>
    <recommendedName>
        <fullName evidence="2">histidine kinase</fullName>
        <ecNumber evidence="2">2.7.13.3</ecNumber>
    </recommendedName>
</protein>
<reference evidence="8 9" key="1">
    <citation type="submission" date="2023-07" db="EMBL/GenBank/DDBJ databases">
        <title>Functional and genomic diversity of the sorghum phyllosphere microbiome.</title>
        <authorList>
            <person name="Shade A."/>
        </authorList>
    </citation>
    <scope>NUCLEOTIDE SEQUENCE [LARGE SCALE GENOMIC DNA]</scope>
    <source>
        <strain evidence="8 9">SORGH_AS_0892</strain>
    </source>
</reference>
<accession>A0ABU0U732</accession>
<dbReference type="InterPro" id="IPR013656">
    <property type="entry name" value="PAS_4"/>
</dbReference>
<dbReference type="CDD" id="cd00082">
    <property type="entry name" value="HisKA"/>
    <property type="match status" value="1"/>
</dbReference>
<comment type="caution">
    <text evidence="8">The sequence shown here is derived from an EMBL/GenBank/DDBJ whole genome shotgun (WGS) entry which is preliminary data.</text>
</comment>
<feature type="domain" description="Histidine kinase" evidence="6">
    <location>
        <begin position="447"/>
        <end position="662"/>
    </location>
</feature>
<keyword evidence="5" id="KW-0418">Kinase</keyword>
<dbReference type="Gene3D" id="3.30.565.10">
    <property type="entry name" value="Histidine kinase-like ATPase, C-terminal domain"/>
    <property type="match status" value="1"/>
</dbReference>
<dbReference type="EMBL" id="JAUTBA010000001">
    <property type="protein sequence ID" value="MDQ1150773.1"/>
    <property type="molecule type" value="Genomic_DNA"/>
</dbReference>
<dbReference type="InterPro" id="IPR035965">
    <property type="entry name" value="PAS-like_dom_sf"/>
</dbReference>
<dbReference type="RefSeq" id="WP_307186366.1">
    <property type="nucleotide sequence ID" value="NZ_JAUTBA010000001.1"/>
</dbReference>
<proteinExistence type="predicted"/>
<evidence type="ECO:0000259" key="7">
    <source>
        <dbReference type="PROSITE" id="PS50113"/>
    </source>
</evidence>
<dbReference type="PRINTS" id="PR00344">
    <property type="entry name" value="BCTRLSENSOR"/>
</dbReference>
<sequence>MNSPKNIDPESLLSVLFHSPNATAVYQGEDIKILTANLAMLNFWGKDRSIVGKNLQDAVPELKGQPFVDILKGVWYSGETYIAKNCSAFLQKDGVLQEFFFDFEYKAILDEAGCTAYILHTASEVSERMEALRLAVEKSLAEKNLNEKLFAINEEFKVINADLLSKNEELITSEDNLHKLFSLLHEQQQLFRIMIEQSPVAMATLKGPDFVVDVVNQHVLDIWGKDRSVLGMRLADALPELKDQQFLDILKNVYETDQPFYGKELKALLTVDGETLERYLNFVYQPTNGLSKEEKLILIVATDVTEQVNSRKAINEINTRLEIAMDASRLGSTEVQLATGKMESTDRFKMNYGFMPEEEFCYADLFEAMYPEHRDRVKALVQQAIRTNGIYSTEYPVKWRDGSTHWIQAHGRPRYNDMGVADRMVGMTLDITDRKLFEQQKDDFLSIVSHELRTPITVLKASLQYLELLKDKPYSNLHSKMINQSLRSVEKMNELVAELLQIRRLTEGQLEIKKDWFNMFDLLQHTCDHICFEKEYQLVVSGNQTASVYADEHRIDQVVINFVNNAMKYAPMSKEIHLNVEVLENQSVKVSVRDFGIGIEQEALPKLFDRYYRVSHSGKEYSGLGLGLYICSEIIRKHEGQIGAQSVVNEGSTFWFILPNGKLPD</sequence>
<keyword evidence="3" id="KW-0597">Phosphoprotein</keyword>
<evidence type="ECO:0000259" key="6">
    <source>
        <dbReference type="PROSITE" id="PS50109"/>
    </source>
</evidence>
<dbReference type="PANTHER" id="PTHR43304:SF1">
    <property type="entry name" value="PAC DOMAIN-CONTAINING PROTEIN"/>
    <property type="match status" value="1"/>
</dbReference>
<evidence type="ECO:0000313" key="9">
    <source>
        <dbReference type="Proteomes" id="UP001244640"/>
    </source>
</evidence>